<keyword evidence="2" id="KW-1185">Reference proteome</keyword>
<organism evidence="1 2">
    <name type="scientific">Lacibacter sediminis</name>
    <dbReference type="NCBI Taxonomy" id="2760713"/>
    <lineage>
        <taxon>Bacteria</taxon>
        <taxon>Pseudomonadati</taxon>
        <taxon>Bacteroidota</taxon>
        <taxon>Chitinophagia</taxon>
        <taxon>Chitinophagales</taxon>
        <taxon>Chitinophagaceae</taxon>
        <taxon>Lacibacter</taxon>
    </lineage>
</organism>
<proteinExistence type="predicted"/>
<sequence>MQTGILKNIRTDKGEDQFQIRFLKNEGVGLLTTKNNTNYLILDSLDYWYDLIQNEYPKKKKCTCNNEWFNLQFEYIIRLGTDDYREIKITTTCTNCNKTAKPISIDIDYSPTNHLLSNPLNYCEAPNIKYKFSELTSYWSGDNLKDFLFFMFNDLNLKAYCWFFKYPDNHRFFEKVTFEKALEIITFNHRYLNFYFTKDEINIDDIKKLEDEKGVYIKKDLWRKNEIIELSSPFVISDYGLLYYIHFCNQFLYKGEVKDKSKAFEKDTTKLKNWLKGKFITKRGRNCFDGEEAYTKFITKHNSLR</sequence>
<evidence type="ECO:0000313" key="2">
    <source>
        <dbReference type="Proteomes" id="UP000515344"/>
    </source>
</evidence>
<dbReference type="AlphaFoldDB" id="A0A7G5XC09"/>
<protein>
    <submittedName>
        <fullName evidence="1">Uncharacterized protein</fullName>
    </submittedName>
</protein>
<dbReference type="KEGG" id="lacs:H4075_13030"/>
<evidence type="ECO:0000313" key="1">
    <source>
        <dbReference type="EMBL" id="QNA43012.1"/>
    </source>
</evidence>
<gene>
    <name evidence="1" type="ORF">H4075_13030</name>
</gene>
<dbReference type="EMBL" id="CP060007">
    <property type="protein sequence ID" value="QNA43012.1"/>
    <property type="molecule type" value="Genomic_DNA"/>
</dbReference>
<dbReference type="Proteomes" id="UP000515344">
    <property type="component" value="Chromosome"/>
</dbReference>
<name>A0A7G5XC09_9BACT</name>
<accession>A0A7G5XC09</accession>
<reference evidence="2" key="1">
    <citation type="submission" date="2020-08" db="EMBL/GenBank/DDBJ databases">
        <title>Lacibacter sp. S13-6-6 genome sequencing.</title>
        <authorList>
            <person name="Jin L."/>
        </authorList>
    </citation>
    <scope>NUCLEOTIDE SEQUENCE [LARGE SCALE GENOMIC DNA]</scope>
    <source>
        <strain evidence="2">S13-6-6</strain>
    </source>
</reference>
<dbReference type="RefSeq" id="WP_182801278.1">
    <property type="nucleotide sequence ID" value="NZ_CP060007.1"/>
</dbReference>